<comment type="function">
    <text evidence="8">Gustatory receptor which mediates acceptance or avoidance behavior, depending on its substrates.</text>
</comment>
<evidence type="ECO:0000256" key="8">
    <source>
        <dbReference type="RuleBase" id="RU363108"/>
    </source>
</evidence>
<sequence>MAKVKPLTRLDSYRLVRYVLLLFYVQSILVGFTAQVYDSTKNRIYTSKILAFYSIGISIILIIKHITSGNLIGRNSELGVVESTVNAVEAFLLLNIMLLGTIRRYTMRKNMEGLFDDYANIQKVIGFTSSQIYGTANIRVMRAAMIGTALLLILILPDLRIVTSLSEVFDVFTFMYPKVMIVNLASWQYLEVLYVHRYLELINHMLSEMHYEAAKEVKVINLDKNFQSLSLKLFRIMMIRNRVIALAFKINNNNNLQMLTVFTLISVLTLNQMYAVFLLIHHLSQDQIEASQQKSLSSIFCLILILYEAFCITDACEQVMEESNKTSEILHRYNSLHMDAQLKQTVEMFLIQLMHHPIKFTACGMFTLDYSVLFSIITSATSYLIILIQFELADNCRKG</sequence>
<dbReference type="GO" id="GO:0050909">
    <property type="term" value="P:sensory perception of taste"/>
    <property type="evidence" value="ECO:0007669"/>
    <property type="project" value="InterPro"/>
</dbReference>
<keyword evidence="5 8" id="KW-0472">Membrane</keyword>
<keyword evidence="7 8" id="KW-0807">Transducer</keyword>
<keyword evidence="4 8" id="KW-1133">Transmembrane helix</keyword>
<feature type="transmembrane region" description="Helical" evidence="8">
    <location>
        <begin position="49"/>
        <end position="72"/>
    </location>
</feature>
<dbReference type="EMBL" id="CH477353">
    <property type="protein sequence ID" value="EJY57599.1"/>
    <property type="molecule type" value="Genomic_DNA"/>
</dbReference>
<dbReference type="GeneID" id="23687866"/>
<evidence type="ECO:0000313" key="10">
    <source>
        <dbReference type="Proteomes" id="UP000682892"/>
    </source>
</evidence>
<dbReference type="PANTHER" id="PTHR21143">
    <property type="entry name" value="INVERTEBRATE GUSTATORY RECEPTOR"/>
    <property type="match status" value="1"/>
</dbReference>
<reference evidence="9" key="1">
    <citation type="submission" date="2005-10" db="EMBL/GenBank/DDBJ databases">
        <authorList>
            <person name="Loftus B.J."/>
            <person name="Nene V.M."/>
            <person name="Hannick L.I."/>
            <person name="Bidwell S."/>
            <person name="Haas B."/>
            <person name="Amedeo P."/>
            <person name="Orvis J."/>
            <person name="Wortman J.R."/>
            <person name="White O.R."/>
            <person name="Salzberg S."/>
            <person name="Shumway M."/>
            <person name="Koo H."/>
            <person name="Zhao Y."/>
            <person name="Holmes M."/>
            <person name="Miller J."/>
            <person name="Schatz M."/>
            <person name="Pop M."/>
            <person name="Pai G."/>
            <person name="Utterback T."/>
            <person name="Rogers Y.-H."/>
            <person name="Kravitz S."/>
            <person name="Fraser C.M."/>
        </authorList>
    </citation>
    <scope>NUCLEOTIDE SEQUENCE</scope>
    <source>
        <strain evidence="9">Liverpool</strain>
    </source>
</reference>
<evidence type="ECO:0000313" key="9">
    <source>
        <dbReference type="EMBL" id="EJY57599.1"/>
    </source>
</evidence>
<comment type="subcellular location">
    <subcellularLocation>
        <location evidence="1 8">Cell membrane</location>
        <topology evidence="1 8">Multi-pass membrane protein</topology>
    </subcellularLocation>
</comment>
<keyword evidence="2 8" id="KW-1003">Cell membrane</keyword>
<comment type="similarity">
    <text evidence="8">Belongs to the insect chemoreceptor superfamily. Gustatory receptor (GR) family.</text>
</comment>
<protein>
    <recommendedName>
        <fullName evidence="8">Gustatory receptor</fullName>
    </recommendedName>
</protein>
<name>J9HIA2_AEDAE</name>
<dbReference type="PANTHER" id="PTHR21143:SF134">
    <property type="entry name" value="GUSTATORY RECEPTOR"/>
    <property type="match status" value="1"/>
</dbReference>
<evidence type="ECO:0000256" key="5">
    <source>
        <dbReference type="ARBA" id="ARBA00023136"/>
    </source>
</evidence>
<evidence type="ECO:0000256" key="4">
    <source>
        <dbReference type="ARBA" id="ARBA00022989"/>
    </source>
</evidence>
<accession>J9HIA2</accession>
<evidence type="ECO:0000256" key="7">
    <source>
        <dbReference type="ARBA" id="ARBA00023224"/>
    </source>
</evidence>
<dbReference type="OrthoDB" id="6366728at2759"/>
<dbReference type="VEuPathDB" id="VectorBase:AAEL017446"/>
<feature type="transmembrane region" description="Helical" evidence="8">
    <location>
        <begin position="179"/>
        <end position="199"/>
    </location>
</feature>
<dbReference type="GO" id="GO:0030424">
    <property type="term" value="C:axon"/>
    <property type="evidence" value="ECO:0007669"/>
    <property type="project" value="TreeGrafter"/>
</dbReference>
<feature type="transmembrane region" description="Helical" evidence="8">
    <location>
        <begin position="140"/>
        <end position="159"/>
    </location>
</feature>
<organism evidence="9 10">
    <name type="scientific">Aedes aegypti</name>
    <name type="common">Yellowfever mosquito</name>
    <name type="synonym">Culex aegypti</name>
    <dbReference type="NCBI Taxonomy" id="7159"/>
    <lineage>
        <taxon>Eukaryota</taxon>
        <taxon>Metazoa</taxon>
        <taxon>Ecdysozoa</taxon>
        <taxon>Arthropoda</taxon>
        <taxon>Hexapoda</taxon>
        <taxon>Insecta</taxon>
        <taxon>Pterygota</taxon>
        <taxon>Neoptera</taxon>
        <taxon>Endopterygota</taxon>
        <taxon>Diptera</taxon>
        <taxon>Nematocera</taxon>
        <taxon>Culicoidea</taxon>
        <taxon>Culicidae</taxon>
        <taxon>Culicinae</taxon>
        <taxon>Aedini</taxon>
        <taxon>Aedes</taxon>
        <taxon>Stegomyia</taxon>
    </lineage>
</organism>
<reference evidence="9" key="3">
    <citation type="submission" date="2012-09" db="EMBL/GenBank/DDBJ databases">
        <authorList>
            <consortium name="VectorBase"/>
        </authorList>
    </citation>
    <scope>NUCLEOTIDE SEQUENCE</scope>
    <source>
        <strain evidence="9">Liverpool</strain>
    </source>
</reference>
<feature type="transmembrane region" description="Helical" evidence="8">
    <location>
        <begin position="84"/>
        <end position="102"/>
    </location>
</feature>
<feature type="non-terminal residue" evidence="9">
    <location>
        <position position="399"/>
    </location>
</feature>
<dbReference type="GO" id="GO:0007635">
    <property type="term" value="P:chemosensory behavior"/>
    <property type="evidence" value="ECO:0007669"/>
    <property type="project" value="TreeGrafter"/>
</dbReference>
<dbReference type="KEGG" id="aag:23687866"/>
<proteinExistence type="inferred from homology"/>
<dbReference type="GO" id="GO:0007165">
    <property type="term" value="P:signal transduction"/>
    <property type="evidence" value="ECO:0007669"/>
    <property type="project" value="UniProtKB-KW"/>
</dbReference>
<dbReference type="GO" id="GO:0005886">
    <property type="term" value="C:plasma membrane"/>
    <property type="evidence" value="ECO:0007669"/>
    <property type="project" value="UniProtKB-SubCell"/>
</dbReference>
<reference evidence="9" key="2">
    <citation type="journal article" date="2007" name="Science">
        <title>Genome sequence of Aedes aegypti, a major arbovirus vector.</title>
        <authorList>
            <person name="Nene V."/>
            <person name="Wortman J.R."/>
            <person name="Lawson D."/>
            <person name="Haas B."/>
            <person name="Kodira C."/>
            <person name="Tu Z.J."/>
            <person name="Loftus B."/>
            <person name="Xi Z."/>
            <person name="Megy K."/>
            <person name="Grabherr M."/>
            <person name="Ren Q."/>
            <person name="Zdobnov E.M."/>
            <person name="Lobo N.F."/>
            <person name="Campbell K.S."/>
            <person name="Brown S.E."/>
            <person name="Bonaldo M.F."/>
            <person name="Zhu J."/>
            <person name="Sinkins S.P."/>
            <person name="Hogenkamp D.G."/>
            <person name="Amedeo P."/>
            <person name="Arensburger P."/>
            <person name="Atkinson P.W."/>
            <person name="Bidwell S."/>
            <person name="Biedler J."/>
            <person name="Birney E."/>
            <person name="Bruggner R.V."/>
            <person name="Costas J."/>
            <person name="Coy M.R."/>
            <person name="Crabtree J."/>
            <person name="Crawford M."/>
            <person name="Debruyn B."/>
            <person name="Decaprio D."/>
            <person name="Eiglmeier K."/>
            <person name="Eisenstadt E."/>
            <person name="El-Dorry H."/>
            <person name="Gelbart W.M."/>
            <person name="Gomes S.L."/>
            <person name="Hammond M."/>
            <person name="Hannick L.I."/>
            <person name="Hogan J.R."/>
            <person name="Holmes M.H."/>
            <person name="Jaffe D."/>
            <person name="Johnston J.S."/>
            <person name="Kennedy R.C."/>
            <person name="Koo H."/>
            <person name="Kravitz S."/>
            <person name="Kriventseva E.V."/>
            <person name="Kulp D."/>
            <person name="Labutti K."/>
            <person name="Lee E."/>
            <person name="Li S."/>
            <person name="Lovin D.D."/>
            <person name="Mao C."/>
            <person name="Mauceli E."/>
            <person name="Menck C.F."/>
            <person name="Miller J.R."/>
            <person name="Montgomery P."/>
            <person name="Mori A."/>
            <person name="Nascimento A.L."/>
            <person name="Naveira H.F."/>
            <person name="Nusbaum C."/>
            <person name="O'leary S."/>
            <person name="Orvis J."/>
            <person name="Pertea M."/>
            <person name="Quesneville H."/>
            <person name="Reidenbach K.R."/>
            <person name="Rogers Y.H."/>
            <person name="Roth C.W."/>
            <person name="Schneider J.R."/>
            <person name="Schatz M."/>
            <person name="Shumway M."/>
            <person name="Stanke M."/>
            <person name="Stinson E.O."/>
            <person name="Tubio J.M."/>
            <person name="Vanzee J.P."/>
            <person name="Verjovski-Almeida S."/>
            <person name="Werner D."/>
            <person name="White O."/>
            <person name="Wyder S."/>
            <person name="Zeng Q."/>
            <person name="Zhao Q."/>
            <person name="Zhao Y."/>
            <person name="Hill C.A."/>
            <person name="Raikhel A.S."/>
            <person name="Soares M.B."/>
            <person name="Knudson D.L."/>
            <person name="Lee N.H."/>
            <person name="Galagan J."/>
            <person name="Salzberg S.L."/>
            <person name="Paulsen I.T."/>
            <person name="Dimopoulos G."/>
            <person name="Collins F.H."/>
            <person name="Birren B."/>
            <person name="Fraser-Liggett C.M."/>
            <person name="Severson D.W."/>
        </authorList>
    </citation>
    <scope>NUCLEOTIDE SEQUENCE [LARGE SCALE GENOMIC DNA]</scope>
    <source>
        <strain evidence="9">Liverpool</strain>
    </source>
</reference>
<dbReference type="CTD" id="34641"/>
<dbReference type="GO" id="GO:0043025">
    <property type="term" value="C:neuronal cell body"/>
    <property type="evidence" value="ECO:0007669"/>
    <property type="project" value="TreeGrafter"/>
</dbReference>
<comment type="caution">
    <text evidence="8">Lacks conserved residue(s) required for the propagation of feature annotation.</text>
</comment>
<evidence type="ECO:0000256" key="3">
    <source>
        <dbReference type="ARBA" id="ARBA00022692"/>
    </source>
</evidence>
<dbReference type="AlphaFoldDB" id="J9HIA2"/>
<feature type="transmembrane region" description="Helical" evidence="8">
    <location>
        <begin position="15"/>
        <end position="37"/>
    </location>
</feature>
<dbReference type="Proteomes" id="UP000682892">
    <property type="component" value="Unassembled WGS sequence"/>
</dbReference>
<evidence type="ECO:0000256" key="6">
    <source>
        <dbReference type="ARBA" id="ARBA00023170"/>
    </source>
</evidence>
<dbReference type="InterPro" id="IPR013604">
    <property type="entry name" value="7TM_chemorcpt"/>
</dbReference>
<feature type="transmembrane region" description="Helical" evidence="8">
    <location>
        <begin position="295"/>
        <end position="315"/>
    </location>
</feature>
<dbReference type="GO" id="GO:0030425">
    <property type="term" value="C:dendrite"/>
    <property type="evidence" value="ECO:0007669"/>
    <property type="project" value="TreeGrafter"/>
</dbReference>
<dbReference type="Pfam" id="PF08395">
    <property type="entry name" value="7tm_7"/>
    <property type="match status" value="1"/>
</dbReference>
<keyword evidence="6 8" id="KW-0675">Receptor</keyword>
<evidence type="ECO:0000256" key="1">
    <source>
        <dbReference type="ARBA" id="ARBA00004651"/>
    </source>
</evidence>
<feature type="transmembrane region" description="Helical" evidence="8">
    <location>
        <begin position="370"/>
        <end position="390"/>
    </location>
</feature>
<keyword evidence="3 8" id="KW-0812">Transmembrane</keyword>
<evidence type="ECO:0000256" key="2">
    <source>
        <dbReference type="ARBA" id="ARBA00022475"/>
    </source>
</evidence>
<feature type="transmembrane region" description="Helical" evidence="8">
    <location>
        <begin position="256"/>
        <end position="283"/>
    </location>
</feature>
<gene>
    <name evidence="9" type="primary">GPRgr33b</name>
    <name evidence="9" type="ORF">AaeL_AAEL017446</name>
</gene>
<dbReference type="GO" id="GO:0008049">
    <property type="term" value="P:male courtship behavior"/>
    <property type="evidence" value="ECO:0007669"/>
    <property type="project" value="TreeGrafter"/>
</dbReference>